<dbReference type="OrthoDB" id="1189722at2759"/>
<name>A0A8K0E372_9ROSA</name>
<evidence type="ECO:0000256" key="7">
    <source>
        <dbReference type="ARBA" id="ARBA00023242"/>
    </source>
</evidence>
<evidence type="ECO:0000256" key="9">
    <source>
        <dbReference type="SAM" id="MobiDB-lite"/>
    </source>
</evidence>
<dbReference type="InterPro" id="IPR050224">
    <property type="entry name" value="TALE_homeobox"/>
</dbReference>
<dbReference type="FunFam" id="1.10.10.60:FF:000117">
    <property type="entry name" value="BEL1-like homeodomain protein 9"/>
    <property type="match status" value="1"/>
</dbReference>
<dbReference type="GO" id="GO:0003677">
    <property type="term" value="F:DNA binding"/>
    <property type="evidence" value="ECO:0007669"/>
    <property type="project" value="UniProtKB-UniRule"/>
</dbReference>
<evidence type="ECO:0000313" key="12">
    <source>
        <dbReference type="Proteomes" id="UP000796880"/>
    </source>
</evidence>
<dbReference type="CDD" id="cd00086">
    <property type="entry name" value="homeodomain"/>
    <property type="match status" value="1"/>
</dbReference>
<dbReference type="InterPro" id="IPR008422">
    <property type="entry name" value="KN_HD"/>
</dbReference>
<dbReference type="Gene3D" id="1.10.10.60">
    <property type="entry name" value="Homeodomain-like"/>
    <property type="match status" value="1"/>
</dbReference>
<feature type="compositionally biased region" description="Polar residues" evidence="9">
    <location>
        <begin position="461"/>
        <end position="473"/>
    </location>
</feature>
<accession>A0A8K0E372</accession>
<feature type="region of interest" description="Disordered" evidence="9">
    <location>
        <begin position="155"/>
        <end position="186"/>
    </location>
</feature>
<dbReference type="InterPro" id="IPR009057">
    <property type="entry name" value="Homeodomain-like_sf"/>
</dbReference>
<feature type="DNA-binding region" description="Homeobox" evidence="8">
    <location>
        <begin position="310"/>
        <end position="372"/>
    </location>
</feature>
<keyword evidence="7 8" id="KW-0539">Nucleus</keyword>
<feature type="region of interest" description="Disordered" evidence="9">
    <location>
        <begin position="380"/>
        <end position="413"/>
    </location>
</feature>
<evidence type="ECO:0000256" key="3">
    <source>
        <dbReference type="ARBA" id="ARBA00023015"/>
    </source>
</evidence>
<reference evidence="11" key="1">
    <citation type="submission" date="2020-03" db="EMBL/GenBank/DDBJ databases">
        <title>A high-quality chromosome-level genome assembly of a woody plant with both climbing and erect habits, Rhamnella rubrinervis.</title>
        <authorList>
            <person name="Lu Z."/>
            <person name="Yang Y."/>
            <person name="Zhu X."/>
            <person name="Sun Y."/>
        </authorList>
    </citation>
    <scope>NUCLEOTIDE SEQUENCE</scope>
    <source>
        <strain evidence="11">BYM</strain>
        <tissue evidence="11">Leaf</tissue>
    </source>
</reference>
<dbReference type="Pfam" id="PF07526">
    <property type="entry name" value="POX"/>
    <property type="match status" value="1"/>
</dbReference>
<evidence type="ECO:0000256" key="2">
    <source>
        <dbReference type="ARBA" id="ARBA00006454"/>
    </source>
</evidence>
<feature type="region of interest" description="Disordered" evidence="9">
    <location>
        <begin position="434"/>
        <end position="475"/>
    </location>
</feature>
<dbReference type="Pfam" id="PF05920">
    <property type="entry name" value="Homeobox_KN"/>
    <property type="match status" value="1"/>
</dbReference>
<dbReference type="PANTHER" id="PTHR11850">
    <property type="entry name" value="HOMEOBOX PROTEIN TRANSCRIPTION FACTORS"/>
    <property type="match status" value="1"/>
</dbReference>
<dbReference type="SMART" id="SM00389">
    <property type="entry name" value="HOX"/>
    <property type="match status" value="1"/>
</dbReference>
<evidence type="ECO:0000259" key="10">
    <source>
        <dbReference type="PROSITE" id="PS50071"/>
    </source>
</evidence>
<evidence type="ECO:0000256" key="6">
    <source>
        <dbReference type="ARBA" id="ARBA00023163"/>
    </source>
</evidence>
<comment type="caution">
    <text evidence="11">The sequence shown here is derived from an EMBL/GenBank/DDBJ whole genome shotgun (WGS) entry which is preliminary data.</text>
</comment>
<comment type="subcellular location">
    <subcellularLocation>
        <location evidence="1 8">Nucleus</location>
    </subcellularLocation>
</comment>
<keyword evidence="12" id="KW-1185">Reference proteome</keyword>
<keyword evidence="4 8" id="KW-0238">DNA-binding</keyword>
<feature type="compositionally biased region" description="Low complexity" evidence="9">
    <location>
        <begin position="403"/>
        <end position="413"/>
    </location>
</feature>
<dbReference type="SMART" id="SM00574">
    <property type="entry name" value="POX"/>
    <property type="match status" value="1"/>
</dbReference>
<evidence type="ECO:0000256" key="5">
    <source>
        <dbReference type="ARBA" id="ARBA00023155"/>
    </source>
</evidence>
<dbReference type="GO" id="GO:0005634">
    <property type="term" value="C:nucleus"/>
    <property type="evidence" value="ECO:0007669"/>
    <property type="project" value="UniProtKB-SubCell"/>
</dbReference>
<evidence type="ECO:0000313" key="11">
    <source>
        <dbReference type="EMBL" id="KAF3439471.1"/>
    </source>
</evidence>
<evidence type="ECO:0000256" key="4">
    <source>
        <dbReference type="ARBA" id="ARBA00023125"/>
    </source>
</evidence>
<keyword evidence="6" id="KW-0804">Transcription</keyword>
<dbReference type="InterPro" id="IPR001356">
    <property type="entry name" value="HD"/>
</dbReference>
<evidence type="ECO:0000256" key="8">
    <source>
        <dbReference type="PROSITE-ProRule" id="PRU00108"/>
    </source>
</evidence>
<keyword evidence="5 8" id="KW-0371">Homeobox</keyword>
<comment type="similarity">
    <text evidence="2">Belongs to the TALE/BELL homeobox family.</text>
</comment>
<sequence length="614" mass="67648">MHEIPAFHSIPASRFHYNSWSGPMDHSAAAASAIASEAAAEDSSCSPMDVASQIGFRRPMVSPTRQGLSLSLSSQQTVYRTLSAAEHEIPTTYTSPTAVVLAGNSHSSSASAVVSGGIGVHSVLLGSKYLKIVQELLDEVINVEKEIKAAADKSAERTKTKSTKMTRESTPVIGSEGSSKEGAELTTARRHELEMKKAKLINMLDEVEHRYRQYHHQMHIVNSSFEQAAGCGSAKSYTAIALQTISKQFRCLKNAISAQIKATSKGLGEDDQCLGAKLEGSRLRYVDHQLRQQRALQQLGMNYIQHSNNPWRPQRGLPEPAVSVLRAWLFEHFLHPYPKDSEKVLLAKQTGLTRSQVSNWFINARVRLWKPMVEEMYLEETKDQQEQSDFQGNKSKNKAIKESTSSSATAQETATSFTNLEKMNALLSHPAKLSNHYSSSTTPMGGSFQSQGNTKKPKSFEIQSSPTPRNTILSMDMDGKLSNTKREVDEKFGSERQTKDGNYSLIMGATTSEGSGFGAYDQIGNLGRFQPYRHRLPPRFHGNGVSLTLGLPHCDNNLTLSSQNIPLGNKVDIGIREAELCVINPLHSSSASYENMDIRKRKSFAGQLLPDFVA</sequence>
<dbReference type="EMBL" id="VOIH02000008">
    <property type="protein sequence ID" value="KAF3439471.1"/>
    <property type="molecule type" value="Genomic_DNA"/>
</dbReference>
<evidence type="ECO:0000256" key="1">
    <source>
        <dbReference type="ARBA" id="ARBA00004123"/>
    </source>
</evidence>
<keyword evidence="3" id="KW-0805">Transcription regulation</keyword>
<gene>
    <name evidence="11" type="ORF">FNV43_RR17749</name>
</gene>
<organism evidence="11 12">
    <name type="scientific">Rhamnella rubrinervis</name>
    <dbReference type="NCBI Taxonomy" id="2594499"/>
    <lineage>
        <taxon>Eukaryota</taxon>
        <taxon>Viridiplantae</taxon>
        <taxon>Streptophyta</taxon>
        <taxon>Embryophyta</taxon>
        <taxon>Tracheophyta</taxon>
        <taxon>Spermatophyta</taxon>
        <taxon>Magnoliopsida</taxon>
        <taxon>eudicotyledons</taxon>
        <taxon>Gunneridae</taxon>
        <taxon>Pentapetalae</taxon>
        <taxon>rosids</taxon>
        <taxon>fabids</taxon>
        <taxon>Rosales</taxon>
        <taxon>Rhamnaceae</taxon>
        <taxon>rhamnoid group</taxon>
        <taxon>Rhamneae</taxon>
        <taxon>Rhamnella</taxon>
    </lineage>
</organism>
<dbReference type="SUPFAM" id="SSF46689">
    <property type="entry name" value="Homeodomain-like"/>
    <property type="match status" value="1"/>
</dbReference>
<dbReference type="Proteomes" id="UP000796880">
    <property type="component" value="Unassembled WGS sequence"/>
</dbReference>
<proteinExistence type="inferred from homology"/>
<protein>
    <recommendedName>
        <fullName evidence="10">Homeobox domain-containing protein</fullName>
    </recommendedName>
</protein>
<dbReference type="InterPro" id="IPR006563">
    <property type="entry name" value="POX_dom"/>
</dbReference>
<dbReference type="GO" id="GO:0006355">
    <property type="term" value="P:regulation of DNA-templated transcription"/>
    <property type="evidence" value="ECO:0007669"/>
    <property type="project" value="InterPro"/>
</dbReference>
<feature type="domain" description="Homeobox" evidence="10">
    <location>
        <begin position="308"/>
        <end position="371"/>
    </location>
</feature>
<dbReference type="PROSITE" id="PS50071">
    <property type="entry name" value="HOMEOBOX_2"/>
    <property type="match status" value="1"/>
</dbReference>
<feature type="compositionally biased region" description="Polar residues" evidence="9">
    <location>
        <begin position="435"/>
        <end position="454"/>
    </location>
</feature>
<dbReference type="AlphaFoldDB" id="A0A8K0E372"/>